<dbReference type="Proteomes" id="UP000199437">
    <property type="component" value="Unassembled WGS sequence"/>
</dbReference>
<name>A0A1I0RRB0_9BACT</name>
<dbReference type="OrthoDB" id="797757at2"/>
<keyword evidence="2" id="KW-1185">Reference proteome</keyword>
<gene>
    <name evidence="1" type="ORF">SAMN05216290_4000</name>
</gene>
<dbReference type="AlphaFoldDB" id="A0A1I0RRB0"/>
<accession>A0A1I0RRB0</accession>
<proteinExistence type="predicted"/>
<evidence type="ECO:0000313" key="2">
    <source>
        <dbReference type="Proteomes" id="UP000199437"/>
    </source>
</evidence>
<dbReference type="GeneID" id="99988665"/>
<dbReference type="RefSeq" id="WP_090261199.1">
    <property type="nucleotide sequence ID" value="NZ_FOIR01000006.1"/>
</dbReference>
<reference evidence="2" key="1">
    <citation type="submission" date="2016-10" db="EMBL/GenBank/DDBJ databases">
        <authorList>
            <person name="Varghese N."/>
            <person name="Submissions S."/>
        </authorList>
    </citation>
    <scope>NUCLEOTIDE SEQUENCE [LARGE SCALE GENOMIC DNA]</scope>
    <source>
        <strain evidence="2">CGMCC 1.12402</strain>
    </source>
</reference>
<organism evidence="1 2">
    <name type="scientific">Roseivirga pacifica</name>
    <dbReference type="NCBI Taxonomy" id="1267423"/>
    <lineage>
        <taxon>Bacteria</taxon>
        <taxon>Pseudomonadati</taxon>
        <taxon>Bacteroidota</taxon>
        <taxon>Cytophagia</taxon>
        <taxon>Cytophagales</taxon>
        <taxon>Roseivirgaceae</taxon>
        <taxon>Roseivirga</taxon>
    </lineage>
</organism>
<sequence length="260" mass="29338">MQLIAIDTAKEQMLNWQKLQQAAIPSMMEVFVENPIDKMGEYNRITYLDFGTANKEIAEKIRQVDTSKGDSMNLCLGIKRLDEFDCDAFTLFFEVTLGGEEFYFEAEKYGFDTIISPIDGRFKPHVGVSVEYKNEVCADWATAPFFELNEAFYSTTDMKTQGNGGVEYHVKPRRVRKFILPEDDISAIKGVIESNSHLHVHFGINYSHVVRNMAGFTPVLEVKNIAQGKVGYADGEEDDTYLDFVVPCPPECNPGGNNNN</sequence>
<evidence type="ECO:0000313" key="1">
    <source>
        <dbReference type="EMBL" id="SEW43897.1"/>
    </source>
</evidence>
<protein>
    <submittedName>
        <fullName evidence="1">Uncharacterized protein</fullName>
    </submittedName>
</protein>
<dbReference type="STRING" id="1267423.SAMN05216290_4000"/>
<dbReference type="EMBL" id="FOIR01000006">
    <property type="protein sequence ID" value="SEW43897.1"/>
    <property type="molecule type" value="Genomic_DNA"/>
</dbReference>